<name>A0A2V4AM78_9PSEU</name>
<keyword evidence="3" id="KW-1185">Reference proteome</keyword>
<gene>
    <name evidence="2" type="ORF">BAY60_25640</name>
</gene>
<dbReference type="OrthoDB" id="3391752at2"/>
<comment type="caution">
    <text evidence="2">The sequence shown here is derived from an EMBL/GenBank/DDBJ whole genome shotgun (WGS) entry which is preliminary data.</text>
</comment>
<evidence type="ECO:0008006" key="4">
    <source>
        <dbReference type="Google" id="ProtNLM"/>
    </source>
</evidence>
<evidence type="ECO:0000313" key="2">
    <source>
        <dbReference type="EMBL" id="PXY21405.1"/>
    </source>
</evidence>
<accession>A0A2V4AM78</accession>
<feature type="region of interest" description="Disordered" evidence="1">
    <location>
        <begin position="108"/>
        <end position="141"/>
    </location>
</feature>
<organism evidence="2 3">
    <name type="scientific">Prauserella muralis</name>
    <dbReference type="NCBI Taxonomy" id="588067"/>
    <lineage>
        <taxon>Bacteria</taxon>
        <taxon>Bacillati</taxon>
        <taxon>Actinomycetota</taxon>
        <taxon>Actinomycetes</taxon>
        <taxon>Pseudonocardiales</taxon>
        <taxon>Pseudonocardiaceae</taxon>
        <taxon>Prauserella</taxon>
    </lineage>
</organism>
<sequence length="141" mass="15797">MRRDRPSDQAGWVTLPREGSDAPAPTWPLEDPTDREHDLWDDMWTRPQAVMWAALSQEYEVALFVRMLALAEQPGGSVERQKVVRQYLDSLGLSVQGMLRNRWRIADAAPASTDEGPAPSRASTGRRPSARERMRVVNGGA</sequence>
<reference evidence="2 3" key="1">
    <citation type="submission" date="2016-07" db="EMBL/GenBank/DDBJ databases">
        <title>Draft genome sequence of Prauserella muralis DSM 45305, isolated from a mould-covered wall in an indoor environment.</title>
        <authorList>
            <person name="Ruckert C."/>
            <person name="Albersmeier A."/>
            <person name="Jiang C.-L."/>
            <person name="Jiang Y."/>
            <person name="Kalinowski J."/>
            <person name="Schneider O."/>
            <person name="Winkler A."/>
            <person name="Zotchev S.B."/>
        </authorList>
    </citation>
    <scope>NUCLEOTIDE SEQUENCE [LARGE SCALE GENOMIC DNA]</scope>
    <source>
        <strain evidence="2 3">DSM 45305</strain>
    </source>
</reference>
<dbReference type="EMBL" id="MASW01000006">
    <property type="protein sequence ID" value="PXY21405.1"/>
    <property type="molecule type" value="Genomic_DNA"/>
</dbReference>
<evidence type="ECO:0000313" key="3">
    <source>
        <dbReference type="Proteomes" id="UP000249915"/>
    </source>
</evidence>
<evidence type="ECO:0000256" key="1">
    <source>
        <dbReference type="SAM" id="MobiDB-lite"/>
    </source>
</evidence>
<dbReference type="AlphaFoldDB" id="A0A2V4AM78"/>
<dbReference type="Proteomes" id="UP000249915">
    <property type="component" value="Unassembled WGS sequence"/>
</dbReference>
<protein>
    <recommendedName>
        <fullName evidence="4">Terminase small subunit</fullName>
    </recommendedName>
</protein>
<proteinExistence type="predicted"/>
<feature type="region of interest" description="Disordered" evidence="1">
    <location>
        <begin position="1"/>
        <end position="34"/>
    </location>
</feature>